<keyword evidence="4" id="KW-1001">Plastid inner membrane</keyword>
<gene>
    <name evidence="8" type="ORF">CTI12_AA433970</name>
</gene>
<comment type="subcellular location">
    <subcellularLocation>
        <location evidence="1">Plastid</location>
        <location evidence="1">Chloroplast inner membrane</location>
        <topology evidence="1">Multi-pass membrane protein</topology>
    </subcellularLocation>
    <subcellularLocation>
        <location evidence="7">Plastid</location>
        <location evidence="7">Chloroplast membrane</location>
        <topology evidence="7">Multi-pass membrane protein</topology>
    </subcellularLocation>
</comment>
<sequence length="212" mass="23647">MATIPLLRLSLSPPPQPQKPLRSTLFSHPLKLPLKPFTPLTTTTKPLKTRISATNTTTTPIPDRLISSAAYFFPFFNGLQYGRYLFAQYPRTLGLILEPLLPLLSFYRSVPYASYLAFLLLYIGVVRNNNVSRYARFNAMQAVVLDVLLVLPMLVQRIFNPGPHGLSGKIVMFSHNVIFVVVCACFVYTVGYSVLGRTPKLPIVGDAAGRQF</sequence>
<reference evidence="8 9" key="1">
    <citation type="journal article" date="2018" name="Mol. Plant">
        <title>The genome of Artemisia annua provides insight into the evolution of Asteraceae family and artemisinin biosynthesis.</title>
        <authorList>
            <person name="Shen Q."/>
            <person name="Zhang L."/>
            <person name="Liao Z."/>
            <person name="Wang S."/>
            <person name="Yan T."/>
            <person name="Shi P."/>
            <person name="Liu M."/>
            <person name="Fu X."/>
            <person name="Pan Q."/>
            <person name="Wang Y."/>
            <person name="Lv Z."/>
            <person name="Lu X."/>
            <person name="Zhang F."/>
            <person name="Jiang W."/>
            <person name="Ma Y."/>
            <person name="Chen M."/>
            <person name="Hao X."/>
            <person name="Li L."/>
            <person name="Tang Y."/>
            <person name="Lv G."/>
            <person name="Zhou Y."/>
            <person name="Sun X."/>
            <person name="Brodelius P.E."/>
            <person name="Rose J.K.C."/>
            <person name="Tang K."/>
        </authorList>
    </citation>
    <scope>NUCLEOTIDE SEQUENCE [LARGE SCALE GENOMIC DNA]</scope>
    <source>
        <strain evidence="9">cv. Huhao1</strain>
        <tissue evidence="8">Leaf</tissue>
    </source>
</reference>
<comment type="function">
    <text evidence="7">Involved in protein precursor import into chloroplasts.</text>
</comment>
<dbReference type="AlphaFoldDB" id="A0A2U1M191"/>
<comment type="caution">
    <text evidence="8">The sequence shown here is derived from an EMBL/GenBank/DDBJ whole genome shotgun (WGS) entry which is preliminary data.</text>
</comment>
<keyword evidence="3 7" id="KW-0812">Transmembrane</keyword>
<dbReference type="OrthoDB" id="414558at2759"/>
<keyword evidence="9" id="KW-1185">Reference proteome</keyword>
<evidence type="ECO:0000313" key="9">
    <source>
        <dbReference type="Proteomes" id="UP000245207"/>
    </source>
</evidence>
<feature type="transmembrane region" description="Helical" evidence="7">
    <location>
        <begin position="137"/>
        <end position="155"/>
    </location>
</feature>
<dbReference type="STRING" id="35608.A0A2U1M191"/>
<feature type="transmembrane region" description="Helical" evidence="7">
    <location>
        <begin position="175"/>
        <end position="195"/>
    </location>
</feature>
<evidence type="ECO:0000256" key="3">
    <source>
        <dbReference type="ARBA" id="ARBA00022692"/>
    </source>
</evidence>
<evidence type="ECO:0000256" key="6">
    <source>
        <dbReference type="ARBA" id="ARBA00023136"/>
    </source>
</evidence>
<evidence type="ECO:0000256" key="2">
    <source>
        <dbReference type="ARBA" id="ARBA00009596"/>
    </source>
</evidence>
<dbReference type="InterPro" id="IPR005691">
    <property type="entry name" value="Tic20"/>
</dbReference>
<organism evidence="8 9">
    <name type="scientific">Artemisia annua</name>
    <name type="common">Sweet wormwood</name>
    <dbReference type="NCBI Taxonomy" id="35608"/>
    <lineage>
        <taxon>Eukaryota</taxon>
        <taxon>Viridiplantae</taxon>
        <taxon>Streptophyta</taxon>
        <taxon>Embryophyta</taxon>
        <taxon>Tracheophyta</taxon>
        <taxon>Spermatophyta</taxon>
        <taxon>Magnoliopsida</taxon>
        <taxon>eudicotyledons</taxon>
        <taxon>Gunneridae</taxon>
        <taxon>Pentapetalae</taxon>
        <taxon>asterids</taxon>
        <taxon>campanulids</taxon>
        <taxon>Asterales</taxon>
        <taxon>Asteraceae</taxon>
        <taxon>Asteroideae</taxon>
        <taxon>Anthemideae</taxon>
        <taxon>Artemisiinae</taxon>
        <taxon>Artemisia</taxon>
    </lineage>
</organism>
<protein>
    <recommendedName>
        <fullName evidence="7">Protein TIC 20</fullName>
    </recommendedName>
</protein>
<name>A0A2U1M191_ARTAN</name>
<keyword evidence="7" id="KW-0150">Chloroplast</keyword>
<evidence type="ECO:0000256" key="1">
    <source>
        <dbReference type="ARBA" id="ARBA00004478"/>
    </source>
</evidence>
<evidence type="ECO:0000313" key="8">
    <source>
        <dbReference type="EMBL" id="PWA55025.1"/>
    </source>
</evidence>
<keyword evidence="7" id="KW-0934">Plastid</keyword>
<dbReference type="PANTHER" id="PTHR33510">
    <property type="entry name" value="PROTEIN TIC 20-II, CHLOROPLASTIC"/>
    <property type="match status" value="1"/>
</dbReference>
<evidence type="ECO:0000256" key="4">
    <source>
        <dbReference type="ARBA" id="ARBA00022780"/>
    </source>
</evidence>
<comment type="similarity">
    <text evidence="2 7">Belongs to the Tic20 family.</text>
</comment>
<dbReference type="EMBL" id="PKPP01006892">
    <property type="protein sequence ID" value="PWA55025.1"/>
    <property type="molecule type" value="Genomic_DNA"/>
</dbReference>
<accession>A0A2U1M191</accession>
<comment type="caution">
    <text evidence="7">Lacks conserved residue(s) required for the propagation of feature annotation.</text>
</comment>
<evidence type="ECO:0000256" key="7">
    <source>
        <dbReference type="RuleBase" id="RU367003"/>
    </source>
</evidence>
<keyword evidence="5 7" id="KW-1133">Transmembrane helix</keyword>
<feature type="transmembrane region" description="Helical" evidence="7">
    <location>
        <begin position="106"/>
        <end position="125"/>
    </location>
</feature>
<dbReference type="PANTHER" id="PTHR33510:SF5">
    <property type="entry name" value="PROTEIN TIC 20-II, CHLOROPLASTIC"/>
    <property type="match status" value="1"/>
</dbReference>
<evidence type="ECO:0000256" key="5">
    <source>
        <dbReference type="ARBA" id="ARBA00022989"/>
    </source>
</evidence>
<proteinExistence type="inferred from homology"/>
<dbReference type="Proteomes" id="UP000245207">
    <property type="component" value="Unassembled WGS sequence"/>
</dbReference>
<dbReference type="Pfam" id="PF16166">
    <property type="entry name" value="TIC20"/>
    <property type="match status" value="1"/>
</dbReference>
<dbReference type="GO" id="GO:0009706">
    <property type="term" value="C:chloroplast inner membrane"/>
    <property type="evidence" value="ECO:0007669"/>
    <property type="project" value="UniProtKB-SubCell"/>
</dbReference>
<keyword evidence="6 7" id="KW-0472">Membrane</keyword>